<accession>A0A2A6CGC7</accession>
<name>A0A2A6CGC7_PRIPA</name>
<proteinExistence type="predicted"/>
<dbReference type="Proteomes" id="UP000005239">
    <property type="component" value="Unassembled WGS sequence"/>
</dbReference>
<sequence length="72" mass="8038">MVMADPPYYDASAAEMGSFVVTFAAIYLHLQNISAPNPEVHFASLRSQFSPLLKVKNLEEIVMMMSSDDRTL</sequence>
<accession>A0A8R1Z299</accession>
<dbReference type="AlphaFoldDB" id="A0A2A6CGC7"/>
<organism evidence="1 2">
    <name type="scientific">Pristionchus pacificus</name>
    <name type="common">Parasitic nematode worm</name>
    <dbReference type="NCBI Taxonomy" id="54126"/>
    <lineage>
        <taxon>Eukaryota</taxon>
        <taxon>Metazoa</taxon>
        <taxon>Ecdysozoa</taxon>
        <taxon>Nematoda</taxon>
        <taxon>Chromadorea</taxon>
        <taxon>Rhabditida</taxon>
        <taxon>Rhabditina</taxon>
        <taxon>Diplogasteromorpha</taxon>
        <taxon>Diplogasteroidea</taxon>
        <taxon>Neodiplogasteridae</taxon>
        <taxon>Pristionchus</taxon>
    </lineage>
</organism>
<dbReference type="EnsemblMetazoa" id="PPA39184.1">
    <property type="protein sequence ID" value="PPA39184.1"/>
    <property type="gene ID" value="WBGene00277553"/>
</dbReference>
<gene>
    <name evidence="1" type="primary">WBGene00277553</name>
</gene>
<keyword evidence="2" id="KW-1185">Reference proteome</keyword>
<reference evidence="1" key="2">
    <citation type="submission" date="2022-06" db="UniProtKB">
        <authorList>
            <consortium name="EnsemblMetazoa"/>
        </authorList>
    </citation>
    <scope>IDENTIFICATION</scope>
    <source>
        <strain evidence="1">PS312</strain>
    </source>
</reference>
<reference evidence="2" key="1">
    <citation type="journal article" date="2008" name="Nat. Genet.">
        <title>The Pristionchus pacificus genome provides a unique perspective on nematode lifestyle and parasitism.</title>
        <authorList>
            <person name="Dieterich C."/>
            <person name="Clifton S.W."/>
            <person name="Schuster L.N."/>
            <person name="Chinwalla A."/>
            <person name="Delehaunty K."/>
            <person name="Dinkelacker I."/>
            <person name="Fulton L."/>
            <person name="Fulton R."/>
            <person name="Godfrey J."/>
            <person name="Minx P."/>
            <person name="Mitreva M."/>
            <person name="Roeseler W."/>
            <person name="Tian H."/>
            <person name="Witte H."/>
            <person name="Yang S.P."/>
            <person name="Wilson R.K."/>
            <person name="Sommer R.J."/>
        </authorList>
    </citation>
    <scope>NUCLEOTIDE SEQUENCE [LARGE SCALE GENOMIC DNA]</scope>
    <source>
        <strain evidence="2">PS312</strain>
    </source>
</reference>
<protein>
    <submittedName>
        <fullName evidence="1">Uncharacterized protein</fullName>
    </submittedName>
</protein>
<evidence type="ECO:0000313" key="2">
    <source>
        <dbReference type="Proteomes" id="UP000005239"/>
    </source>
</evidence>
<evidence type="ECO:0000313" key="1">
    <source>
        <dbReference type="EnsemblMetazoa" id="PPA39184.1"/>
    </source>
</evidence>